<keyword evidence="1 2" id="KW-0690">Ribosome biogenesis</keyword>
<dbReference type="PROSITE" id="PS01319">
    <property type="entry name" value="RBFA"/>
    <property type="match status" value="1"/>
</dbReference>
<dbReference type="SUPFAM" id="SSF89919">
    <property type="entry name" value="Ribosome-binding factor A, RbfA"/>
    <property type="match status" value="1"/>
</dbReference>
<reference evidence="4 5" key="1">
    <citation type="submission" date="2020-10" db="EMBL/GenBank/DDBJ databases">
        <title>Ca. Dormibacterota MAGs.</title>
        <authorList>
            <person name="Montgomery K."/>
        </authorList>
    </citation>
    <scope>NUCLEOTIDE SEQUENCE [LARGE SCALE GENOMIC DNA]</scope>
    <source>
        <strain evidence="4">SC8811_S16_3</strain>
    </source>
</reference>
<dbReference type="InterPro" id="IPR000238">
    <property type="entry name" value="RbfA"/>
</dbReference>
<dbReference type="PANTHER" id="PTHR33515">
    <property type="entry name" value="RIBOSOME-BINDING FACTOR A, CHLOROPLASTIC-RELATED"/>
    <property type="match status" value="1"/>
</dbReference>
<keyword evidence="2" id="KW-0963">Cytoplasm</keyword>
<evidence type="ECO:0000313" key="4">
    <source>
        <dbReference type="EMBL" id="MBJ7603591.1"/>
    </source>
</evidence>
<comment type="caution">
    <text evidence="4">The sequence shown here is derived from an EMBL/GenBank/DDBJ whole genome shotgun (WGS) entry which is preliminary data.</text>
</comment>
<dbReference type="PANTHER" id="PTHR33515:SF1">
    <property type="entry name" value="RIBOSOME-BINDING FACTOR A, CHLOROPLASTIC-RELATED"/>
    <property type="match status" value="1"/>
</dbReference>
<dbReference type="HAMAP" id="MF_00003">
    <property type="entry name" value="RbfA"/>
    <property type="match status" value="1"/>
</dbReference>
<dbReference type="Gene3D" id="3.30.300.20">
    <property type="match status" value="1"/>
</dbReference>
<sequence>MSHRAEQVGGQLQEEVMAIIRRDLKDPRIGFVSITQVRMSADLRSARVRVSVLGDAEQQRSSLAGLRSAVGVIRHELGRRLENLKVAPELRFELDPSIEYSAHIAERLREILPQTAAESTEPAAPDDLSKRRP</sequence>
<proteinExistence type="inferred from homology"/>
<gene>
    <name evidence="2 4" type="primary">rbfA</name>
    <name evidence="4" type="ORF">JF888_10440</name>
</gene>
<feature type="region of interest" description="Disordered" evidence="3">
    <location>
        <begin position="112"/>
        <end position="133"/>
    </location>
</feature>
<name>A0A934NCL0_9BACT</name>
<dbReference type="Pfam" id="PF02033">
    <property type="entry name" value="RBFA"/>
    <property type="match status" value="1"/>
</dbReference>
<protein>
    <recommendedName>
        <fullName evidence="2">Ribosome-binding factor A</fullName>
    </recommendedName>
</protein>
<dbReference type="Proteomes" id="UP000620075">
    <property type="component" value="Unassembled WGS sequence"/>
</dbReference>
<comment type="subcellular location">
    <subcellularLocation>
        <location evidence="2">Cytoplasm</location>
    </subcellularLocation>
</comment>
<dbReference type="InterPro" id="IPR023799">
    <property type="entry name" value="RbfA_dom_sf"/>
</dbReference>
<dbReference type="EMBL" id="JAEKNQ010000038">
    <property type="protein sequence ID" value="MBJ7603591.1"/>
    <property type="molecule type" value="Genomic_DNA"/>
</dbReference>
<dbReference type="GO" id="GO:0043024">
    <property type="term" value="F:ribosomal small subunit binding"/>
    <property type="evidence" value="ECO:0007669"/>
    <property type="project" value="TreeGrafter"/>
</dbReference>
<evidence type="ECO:0000313" key="5">
    <source>
        <dbReference type="Proteomes" id="UP000620075"/>
    </source>
</evidence>
<evidence type="ECO:0000256" key="1">
    <source>
        <dbReference type="ARBA" id="ARBA00022517"/>
    </source>
</evidence>
<evidence type="ECO:0000256" key="3">
    <source>
        <dbReference type="SAM" id="MobiDB-lite"/>
    </source>
</evidence>
<dbReference type="RefSeq" id="WP_338179863.1">
    <property type="nucleotide sequence ID" value="NZ_JAEKNQ010000038.1"/>
</dbReference>
<comment type="subunit">
    <text evidence="2">Monomer. Binds 30S ribosomal subunits, but not 50S ribosomal subunits or 70S ribosomes.</text>
</comment>
<comment type="function">
    <text evidence="2">One of several proteins that assist in the late maturation steps of the functional core of the 30S ribosomal subunit. Associates with free 30S ribosomal subunits (but not with 30S subunits that are part of 70S ribosomes or polysomes). Required for efficient processing of 16S rRNA. May interact with the 5'-terminal helix region of 16S rRNA.</text>
</comment>
<comment type="similarity">
    <text evidence="2">Belongs to the RbfA family.</text>
</comment>
<dbReference type="InterPro" id="IPR015946">
    <property type="entry name" value="KH_dom-like_a/b"/>
</dbReference>
<dbReference type="GO" id="GO:0030490">
    <property type="term" value="P:maturation of SSU-rRNA"/>
    <property type="evidence" value="ECO:0007669"/>
    <property type="project" value="UniProtKB-UniRule"/>
</dbReference>
<dbReference type="InterPro" id="IPR020053">
    <property type="entry name" value="Ribosome-bd_factorA_CS"/>
</dbReference>
<organism evidence="4 5">
    <name type="scientific">Candidatus Dormiibacter inghamiae</name>
    <dbReference type="NCBI Taxonomy" id="3127013"/>
    <lineage>
        <taxon>Bacteria</taxon>
        <taxon>Bacillati</taxon>
        <taxon>Candidatus Dormiibacterota</taxon>
        <taxon>Candidatus Dormibacteria</taxon>
        <taxon>Candidatus Dormibacterales</taxon>
        <taxon>Candidatus Dormibacteraceae</taxon>
        <taxon>Candidatus Dormiibacter</taxon>
    </lineage>
</organism>
<dbReference type="AlphaFoldDB" id="A0A934NCL0"/>
<evidence type="ECO:0000256" key="2">
    <source>
        <dbReference type="HAMAP-Rule" id="MF_00003"/>
    </source>
</evidence>
<accession>A0A934NCL0</accession>
<dbReference type="GO" id="GO:0005829">
    <property type="term" value="C:cytosol"/>
    <property type="evidence" value="ECO:0007669"/>
    <property type="project" value="TreeGrafter"/>
</dbReference>
<dbReference type="NCBIfam" id="TIGR00082">
    <property type="entry name" value="rbfA"/>
    <property type="match status" value="1"/>
</dbReference>